<evidence type="ECO:0000256" key="14">
    <source>
        <dbReference type="SAM" id="Phobius"/>
    </source>
</evidence>
<feature type="region of interest" description="Disordered" evidence="13">
    <location>
        <begin position="199"/>
        <end position="224"/>
    </location>
</feature>
<name>A0A835B0C5_9POAL</name>
<protein>
    <recommendedName>
        <fullName evidence="15">RING-type domain-containing protein</fullName>
    </recommendedName>
</protein>
<evidence type="ECO:0000256" key="4">
    <source>
        <dbReference type="ARBA" id="ARBA00022692"/>
    </source>
</evidence>
<organism evidence="16 17">
    <name type="scientific">Digitaria exilis</name>
    <dbReference type="NCBI Taxonomy" id="1010633"/>
    <lineage>
        <taxon>Eukaryota</taxon>
        <taxon>Viridiplantae</taxon>
        <taxon>Streptophyta</taxon>
        <taxon>Embryophyta</taxon>
        <taxon>Tracheophyta</taxon>
        <taxon>Spermatophyta</taxon>
        <taxon>Magnoliopsida</taxon>
        <taxon>Liliopsida</taxon>
        <taxon>Poales</taxon>
        <taxon>Poaceae</taxon>
        <taxon>PACMAD clade</taxon>
        <taxon>Panicoideae</taxon>
        <taxon>Panicodae</taxon>
        <taxon>Paniceae</taxon>
        <taxon>Anthephorinae</taxon>
        <taxon>Digitaria</taxon>
    </lineage>
</organism>
<dbReference type="InterPro" id="IPR001841">
    <property type="entry name" value="Znf_RING"/>
</dbReference>
<dbReference type="Gene3D" id="3.30.40.10">
    <property type="entry name" value="Zinc/RING finger domain, C3HC4 (zinc finger)"/>
    <property type="match status" value="2"/>
</dbReference>
<keyword evidence="17" id="KW-1185">Reference proteome</keyword>
<feature type="compositionally biased region" description="Acidic residues" evidence="13">
    <location>
        <begin position="206"/>
        <end position="220"/>
    </location>
</feature>
<dbReference type="Proteomes" id="UP000636709">
    <property type="component" value="Unassembled WGS sequence"/>
</dbReference>
<proteinExistence type="inferred from homology"/>
<evidence type="ECO:0000259" key="15">
    <source>
        <dbReference type="PROSITE" id="PS50089"/>
    </source>
</evidence>
<feature type="transmembrane region" description="Helical" evidence="14">
    <location>
        <begin position="325"/>
        <end position="344"/>
    </location>
</feature>
<comment type="caution">
    <text evidence="16">The sequence shown here is derived from an EMBL/GenBank/DDBJ whole genome shotgun (WGS) entry which is preliminary data.</text>
</comment>
<evidence type="ECO:0000256" key="9">
    <source>
        <dbReference type="ARBA" id="ARBA00022989"/>
    </source>
</evidence>
<dbReference type="SMART" id="SM00184">
    <property type="entry name" value="RING"/>
    <property type="match status" value="2"/>
</dbReference>
<dbReference type="InterPro" id="IPR013083">
    <property type="entry name" value="Znf_RING/FYVE/PHD"/>
</dbReference>
<feature type="transmembrane region" description="Helical" evidence="14">
    <location>
        <begin position="69"/>
        <end position="91"/>
    </location>
</feature>
<keyword evidence="6 12" id="KW-0863">Zinc-finger</keyword>
<dbReference type="PANTHER" id="PTHR45768:SF34">
    <property type="entry name" value="RING-H2 FINGER PROTEIN ATL64"/>
    <property type="match status" value="1"/>
</dbReference>
<feature type="transmembrane region" description="Helical" evidence="14">
    <location>
        <begin position="350"/>
        <end position="369"/>
    </location>
</feature>
<feature type="region of interest" description="Disordered" evidence="13">
    <location>
        <begin position="502"/>
        <end position="525"/>
    </location>
</feature>
<evidence type="ECO:0000256" key="12">
    <source>
        <dbReference type="PROSITE-ProRule" id="PRU00175"/>
    </source>
</evidence>
<evidence type="ECO:0000256" key="7">
    <source>
        <dbReference type="ARBA" id="ARBA00022786"/>
    </source>
</evidence>
<evidence type="ECO:0000256" key="2">
    <source>
        <dbReference type="ARBA" id="ARBA00004906"/>
    </source>
</evidence>
<feature type="compositionally biased region" description="Polar residues" evidence="13">
    <location>
        <begin position="269"/>
        <end position="292"/>
    </location>
</feature>
<evidence type="ECO:0000256" key="8">
    <source>
        <dbReference type="ARBA" id="ARBA00022833"/>
    </source>
</evidence>
<evidence type="ECO:0000313" key="17">
    <source>
        <dbReference type="Proteomes" id="UP000636709"/>
    </source>
</evidence>
<accession>A0A835B0C5</accession>
<reference evidence="16" key="1">
    <citation type="submission" date="2020-07" db="EMBL/GenBank/DDBJ databases">
        <title>Genome sequence and genetic diversity analysis of an under-domesticated orphan crop, white fonio (Digitaria exilis).</title>
        <authorList>
            <person name="Bennetzen J.L."/>
            <person name="Chen S."/>
            <person name="Ma X."/>
            <person name="Wang X."/>
            <person name="Yssel A.E.J."/>
            <person name="Chaluvadi S.R."/>
            <person name="Johnson M."/>
            <person name="Gangashetty P."/>
            <person name="Hamidou F."/>
            <person name="Sanogo M.D."/>
            <person name="Zwaenepoel A."/>
            <person name="Wallace J."/>
            <person name="Van De Peer Y."/>
            <person name="Van Deynze A."/>
        </authorList>
    </citation>
    <scope>NUCLEOTIDE SEQUENCE</scope>
    <source>
        <tissue evidence="16">Leaves</tissue>
    </source>
</reference>
<comment type="pathway">
    <text evidence="2">Protein modification; protein ubiquitination.</text>
</comment>
<evidence type="ECO:0000256" key="3">
    <source>
        <dbReference type="ARBA" id="ARBA00022679"/>
    </source>
</evidence>
<evidence type="ECO:0000256" key="5">
    <source>
        <dbReference type="ARBA" id="ARBA00022723"/>
    </source>
</evidence>
<dbReference type="GO" id="GO:0016740">
    <property type="term" value="F:transferase activity"/>
    <property type="evidence" value="ECO:0007669"/>
    <property type="project" value="UniProtKB-KW"/>
</dbReference>
<evidence type="ECO:0000256" key="6">
    <source>
        <dbReference type="ARBA" id="ARBA00022771"/>
    </source>
</evidence>
<sequence length="525" mass="55450">MWLTLPLRRARKGPRPSCDSCGRHLDALFSTSRRRRRTQFRRALPHCGLRQIPQSEHYKLPVLAASINVWKALASAALAGLLLGIAGCFAPKRWFRRPSGRAASATELVVVTVDVTAGPARPGYPCAQVNAPPAFAFQCPVEVVVCSVCLEDVRGGEMVRQVPACGHVFHVGCIDMWLHSHRTCPVCRCVVSTTEEVTVSPKDDAAVEEEAPESSSDDDHESPPTAWQCVAVQHNPSLSNATATCSKQSTKLRRPLLISSPSLLTAAPHQNTKSIQKPEHQSLTGHYTQHAATHQPAVSRGAIPNAAAAAVSTEDAAGGRRGNGACYAIAACAVALLLFCALATTVNVRMASAFGGLALVAFAIAGCLAPSGSRGVGHAGELDGVSAAEATSADAEAAARAKRRLGMPKAAIDALPTFAYTVVVKGDGNIESGPSGVDADAIVEQCSVCLEDFEAGEMVRRLPACGHLFHVECIDMWLDSHRTCPVCRCNLLRSQRKVAKVKAAEPAPAAGEEEELPAQDALPPV</sequence>
<comment type="similarity">
    <text evidence="11">Belongs to the RING-type zinc finger family. ATL subfamily.</text>
</comment>
<keyword evidence="10 14" id="KW-0472">Membrane</keyword>
<dbReference type="GO" id="GO:0016020">
    <property type="term" value="C:membrane"/>
    <property type="evidence" value="ECO:0007669"/>
    <property type="project" value="UniProtKB-SubCell"/>
</dbReference>
<evidence type="ECO:0000256" key="1">
    <source>
        <dbReference type="ARBA" id="ARBA00004167"/>
    </source>
</evidence>
<keyword evidence="9 14" id="KW-1133">Transmembrane helix</keyword>
<keyword evidence="4 14" id="KW-0812">Transmembrane</keyword>
<dbReference type="CDD" id="cd16461">
    <property type="entry name" value="RING-H2_EL5-like"/>
    <property type="match status" value="2"/>
</dbReference>
<feature type="domain" description="RING-type" evidence="15">
    <location>
        <begin position="446"/>
        <end position="488"/>
    </location>
</feature>
<keyword evidence="8" id="KW-0862">Zinc</keyword>
<evidence type="ECO:0000313" key="16">
    <source>
        <dbReference type="EMBL" id="KAF8676632.1"/>
    </source>
</evidence>
<keyword evidence="7" id="KW-0833">Ubl conjugation pathway</keyword>
<keyword evidence="3" id="KW-0808">Transferase</keyword>
<dbReference type="FunFam" id="3.30.40.10:FF:000672">
    <property type="entry name" value="E3 ubiquitin-protein ligase ATL41"/>
    <property type="match status" value="1"/>
</dbReference>
<dbReference type="SUPFAM" id="SSF57850">
    <property type="entry name" value="RING/U-box"/>
    <property type="match status" value="2"/>
</dbReference>
<comment type="subcellular location">
    <subcellularLocation>
        <location evidence="1">Membrane</location>
        <topology evidence="1">Single-pass membrane protein</topology>
    </subcellularLocation>
</comment>
<dbReference type="GO" id="GO:0008270">
    <property type="term" value="F:zinc ion binding"/>
    <property type="evidence" value="ECO:0007669"/>
    <property type="project" value="UniProtKB-KW"/>
</dbReference>
<dbReference type="OrthoDB" id="8062037at2759"/>
<feature type="region of interest" description="Disordered" evidence="13">
    <location>
        <begin position="269"/>
        <end position="295"/>
    </location>
</feature>
<dbReference type="EMBL" id="JACEFO010002157">
    <property type="protein sequence ID" value="KAF8676632.1"/>
    <property type="molecule type" value="Genomic_DNA"/>
</dbReference>
<dbReference type="PANTHER" id="PTHR45768">
    <property type="entry name" value="E3 UBIQUITIN-PROTEIN LIGASE RNF13-LIKE"/>
    <property type="match status" value="1"/>
</dbReference>
<dbReference type="AlphaFoldDB" id="A0A835B0C5"/>
<feature type="domain" description="RING-type" evidence="15">
    <location>
        <begin position="146"/>
        <end position="188"/>
    </location>
</feature>
<dbReference type="PROSITE" id="PS50089">
    <property type="entry name" value="ZF_RING_2"/>
    <property type="match status" value="2"/>
</dbReference>
<gene>
    <name evidence="16" type="ORF">HU200_046908</name>
</gene>
<evidence type="ECO:0000256" key="13">
    <source>
        <dbReference type="SAM" id="MobiDB-lite"/>
    </source>
</evidence>
<dbReference type="Pfam" id="PF13639">
    <property type="entry name" value="zf-RING_2"/>
    <property type="match status" value="2"/>
</dbReference>
<evidence type="ECO:0000256" key="11">
    <source>
        <dbReference type="ARBA" id="ARBA00024209"/>
    </source>
</evidence>
<evidence type="ECO:0000256" key="10">
    <source>
        <dbReference type="ARBA" id="ARBA00023136"/>
    </source>
</evidence>
<keyword evidence="5" id="KW-0479">Metal-binding</keyword>